<dbReference type="AlphaFoldDB" id="A0A9N8DWS7"/>
<evidence type="ECO:0000256" key="2">
    <source>
        <dbReference type="ARBA" id="ARBA00022946"/>
    </source>
</evidence>
<sequence>MTHGEIDNVWTKQPWLMSLSTVSATERASWLQHTLQIKKKGLRKIIMRYPQLLGLRIENLDEKWAWFGSTFNTTDDQLARAITVYPTLLGCKIDSHQQKIDWLQARLDINSTQEAQKLFLRAPAILYLSQDAIDSRIQWIQDRTELTGKAVTKVLMKHPPILYSSIEGKLDPTFTWISDKLGHEAARKMVTRIPSVLCMSLLEKTEPQIEYLKTKFHLDGEGISKMLSQTPQLVAASRDNIENTFQFYADRYGHDQTIRNVIGCPTLLMYSLEKRLIPRWDQAVELGFEQDAAISYLALYTNKKWDLYVESKVAGS</sequence>
<comment type="caution">
    <text evidence="3">The sequence shown here is derived from an EMBL/GenBank/DDBJ whole genome shotgun (WGS) entry which is preliminary data.</text>
</comment>
<dbReference type="InterPro" id="IPR038538">
    <property type="entry name" value="MTERF_sf"/>
</dbReference>
<gene>
    <name evidence="3" type="ORF">SEMRO_435_G142300.1</name>
</gene>
<dbReference type="PANTHER" id="PTHR13068:SF112">
    <property type="entry name" value="TRANSCRIPTION TERMINATION FACTOR 3, MITOCHONDRIAL"/>
    <property type="match status" value="1"/>
</dbReference>
<proteinExistence type="inferred from homology"/>
<dbReference type="SMART" id="SM00733">
    <property type="entry name" value="Mterf"/>
    <property type="match status" value="7"/>
</dbReference>
<protein>
    <submittedName>
        <fullName evidence="3">Mitochondrial transcription termination factor family protein</fullName>
    </submittedName>
</protein>
<evidence type="ECO:0000313" key="3">
    <source>
        <dbReference type="EMBL" id="CAB9510408.1"/>
    </source>
</evidence>
<dbReference type="Pfam" id="PF02536">
    <property type="entry name" value="mTERF"/>
    <property type="match status" value="1"/>
</dbReference>
<dbReference type="GO" id="GO:0003676">
    <property type="term" value="F:nucleic acid binding"/>
    <property type="evidence" value="ECO:0007669"/>
    <property type="project" value="InterPro"/>
</dbReference>
<keyword evidence="4" id="KW-1185">Reference proteome</keyword>
<comment type="similarity">
    <text evidence="1">Belongs to the mTERF family.</text>
</comment>
<keyword evidence="2" id="KW-0809">Transit peptide</keyword>
<dbReference type="PANTHER" id="PTHR13068">
    <property type="entry name" value="CGI-12 PROTEIN-RELATED"/>
    <property type="match status" value="1"/>
</dbReference>
<organism evidence="3 4">
    <name type="scientific">Seminavis robusta</name>
    <dbReference type="NCBI Taxonomy" id="568900"/>
    <lineage>
        <taxon>Eukaryota</taxon>
        <taxon>Sar</taxon>
        <taxon>Stramenopiles</taxon>
        <taxon>Ochrophyta</taxon>
        <taxon>Bacillariophyta</taxon>
        <taxon>Bacillariophyceae</taxon>
        <taxon>Bacillariophycidae</taxon>
        <taxon>Naviculales</taxon>
        <taxon>Naviculaceae</taxon>
        <taxon>Seminavis</taxon>
    </lineage>
</organism>
<accession>A0A9N8DWS7</accession>
<evidence type="ECO:0000256" key="1">
    <source>
        <dbReference type="ARBA" id="ARBA00007692"/>
    </source>
</evidence>
<dbReference type="InterPro" id="IPR003690">
    <property type="entry name" value="MTERF"/>
</dbReference>
<dbReference type="EMBL" id="CAICTM010000434">
    <property type="protein sequence ID" value="CAB9510408.1"/>
    <property type="molecule type" value="Genomic_DNA"/>
</dbReference>
<dbReference type="Gene3D" id="1.25.70.10">
    <property type="entry name" value="Transcription termination factor 3, mitochondrial"/>
    <property type="match status" value="1"/>
</dbReference>
<name>A0A9N8DWS7_9STRA</name>
<evidence type="ECO:0000313" key="4">
    <source>
        <dbReference type="Proteomes" id="UP001153069"/>
    </source>
</evidence>
<dbReference type="OrthoDB" id="154809at2759"/>
<reference evidence="3" key="1">
    <citation type="submission" date="2020-06" db="EMBL/GenBank/DDBJ databases">
        <authorList>
            <consortium name="Plant Systems Biology data submission"/>
        </authorList>
    </citation>
    <scope>NUCLEOTIDE SEQUENCE</scope>
    <source>
        <strain evidence="3">D6</strain>
    </source>
</reference>
<dbReference type="Proteomes" id="UP001153069">
    <property type="component" value="Unassembled WGS sequence"/>
</dbReference>